<evidence type="ECO:0000313" key="2">
    <source>
        <dbReference type="Proteomes" id="UP000317778"/>
    </source>
</evidence>
<dbReference type="EMBL" id="NJBO01000012">
    <property type="protein sequence ID" value="TKJ41922.1"/>
    <property type="molecule type" value="Genomic_DNA"/>
</dbReference>
<organism evidence="1 2">
    <name type="scientific">candidate division TA06 bacterium B3_TA06</name>
    <dbReference type="NCBI Taxonomy" id="2012487"/>
    <lineage>
        <taxon>Bacteria</taxon>
        <taxon>Bacteria division TA06</taxon>
    </lineage>
</organism>
<proteinExistence type="predicted"/>
<dbReference type="Proteomes" id="UP000317778">
    <property type="component" value="Unassembled WGS sequence"/>
</dbReference>
<dbReference type="AlphaFoldDB" id="A0A532V470"/>
<evidence type="ECO:0000313" key="1">
    <source>
        <dbReference type="EMBL" id="TKJ41922.1"/>
    </source>
</evidence>
<name>A0A532V470_UNCT6</name>
<comment type="caution">
    <text evidence="1">The sequence shown here is derived from an EMBL/GenBank/DDBJ whole genome shotgun (WGS) entry which is preliminary data.</text>
</comment>
<sequence length="95" mass="10439">MASLAIISFDLKNPSPDHYRKTAEALGKYGFCPFLRSSAGEAAGLPSTTYARESNDVPDRDWVEKVLLWVVSQAGARLGKHLILVCSGSWEWKIG</sequence>
<gene>
    <name evidence="1" type="ORF">CEE36_07655</name>
</gene>
<protein>
    <submittedName>
        <fullName evidence="1">Uncharacterized protein</fullName>
    </submittedName>
</protein>
<reference evidence="1 2" key="1">
    <citation type="submission" date="2017-06" db="EMBL/GenBank/DDBJ databases">
        <title>Novel microbial phyla capable of carbon fixation and sulfur reduction in deep-sea sediments.</title>
        <authorList>
            <person name="Huang J."/>
            <person name="Baker B."/>
            <person name="Wang Y."/>
        </authorList>
    </citation>
    <scope>NUCLEOTIDE SEQUENCE [LARGE SCALE GENOMIC DNA]</scope>
    <source>
        <strain evidence="1">B3_TA06</strain>
    </source>
</reference>
<accession>A0A532V470</accession>